<dbReference type="AlphaFoldDB" id="A0AAU9PZI0"/>
<dbReference type="EMBL" id="CAKMTQ010000001">
    <property type="protein sequence ID" value="CAH1520449.1"/>
    <property type="molecule type" value="Genomic_DNA"/>
</dbReference>
<protein>
    <submittedName>
        <fullName evidence="1">Uncharacterized protein</fullName>
    </submittedName>
</protein>
<accession>A0AAU9PZI0</accession>
<sequence length="66" mass="7434">MNCISNFIRLLFDKLGGELNNKTKVSIHVQQPFHQAEDSSPAVFDDCITDGKFSIECSHHVETNRA</sequence>
<gene>
    <name evidence="1" type="ORF">THF1D04_10161</name>
</gene>
<dbReference type="Proteomes" id="UP001295420">
    <property type="component" value="Unassembled WGS sequence"/>
</dbReference>
<reference evidence="1" key="1">
    <citation type="submission" date="2022-01" db="EMBL/GenBank/DDBJ databases">
        <authorList>
            <person name="Lagorce A."/>
        </authorList>
    </citation>
    <scope>NUCLEOTIDE SEQUENCE</scope>
    <source>
        <strain evidence="1">Th15_F1_D04</strain>
    </source>
</reference>
<name>A0AAU9PZI0_9VIBR</name>
<evidence type="ECO:0000313" key="1">
    <source>
        <dbReference type="EMBL" id="CAH1520449.1"/>
    </source>
</evidence>
<comment type="caution">
    <text evidence="1">The sequence shown here is derived from an EMBL/GenBank/DDBJ whole genome shotgun (WGS) entry which is preliminary data.</text>
</comment>
<proteinExistence type="predicted"/>
<organism evidence="1 2">
    <name type="scientific">Vibrio owensii</name>
    <dbReference type="NCBI Taxonomy" id="696485"/>
    <lineage>
        <taxon>Bacteria</taxon>
        <taxon>Pseudomonadati</taxon>
        <taxon>Pseudomonadota</taxon>
        <taxon>Gammaproteobacteria</taxon>
        <taxon>Vibrionales</taxon>
        <taxon>Vibrionaceae</taxon>
        <taxon>Vibrio</taxon>
    </lineage>
</organism>
<evidence type="ECO:0000313" key="2">
    <source>
        <dbReference type="Proteomes" id="UP001295420"/>
    </source>
</evidence>